<dbReference type="RefSeq" id="WP_017929663.1">
    <property type="nucleotide sequence ID" value="NZ_KB823003.1"/>
</dbReference>
<protein>
    <recommendedName>
        <fullName evidence="1">ASCH domain-containing protein</fullName>
    </recommendedName>
</protein>
<feature type="domain" description="ASCH" evidence="1">
    <location>
        <begin position="17"/>
        <end position="133"/>
    </location>
</feature>
<dbReference type="PIRSF" id="PIRSF021320">
    <property type="entry name" value="DUF984"/>
    <property type="match status" value="1"/>
</dbReference>
<dbReference type="PANTHER" id="PTHR39203">
    <property type="entry name" value="CYTOPLASMIC PROTEIN-RELATED"/>
    <property type="match status" value="1"/>
</dbReference>
<dbReference type="InterPro" id="IPR009326">
    <property type="entry name" value="DUF984"/>
</dbReference>
<dbReference type="InterPro" id="IPR007374">
    <property type="entry name" value="ASCH_domain"/>
</dbReference>
<dbReference type="eggNOG" id="COG4405">
    <property type="taxonomic scope" value="Bacteria"/>
</dbReference>
<gene>
    <name evidence="2" type="ORF">Lokhon_02421</name>
</gene>
<dbReference type="EMBL" id="APGJ01000007">
    <property type="protein sequence ID" value="EYD70779.1"/>
    <property type="molecule type" value="Genomic_DNA"/>
</dbReference>
<proteinExistence type="predicted"/>
<dbReference type="InterPro" id="IPR015947">
    <property type="entry name" value="PUA-like_sf"/>
</dbReference>
<dbReference type="SMART" id="SM01022">
    <property type="entry name" value="ASCH"/>
    <property type="match status" value="1"/>
</dbReference>
<dbReference type="PANTHER" id="PTHR39203:SF1">
    <property type="entry name" value="CYTOPLASMIC PROTEIN"/>
    <property type="match status" value="1"/>
</dbReference>
<dbReference type="CDD" id="cd06553">
    <property type="entry name" value="ASCH_Ef3133_like"/>
    <property type="match status" value="1"/>
</dbReference>
<dbReference type="AlphaFoldDB" id="A0A017HAG4"/>
<dbReference type="SUPFAM" id="SSF88697">
    <property type="entry name" value="PUA domain-like"/>
    <property type="match status" value="1"/>
</dbReference>
<keyword evidence="3" id="KW-1185">Reference proteome</keyword>
<evidence type="ECO:0000259" key="1">
    <source>
        <dbReference type="SMART" id="SM01022"/>
    </source>
</evidence>
<evidence type="ECO:0000313" key="3">
    <source>
        <dbReference type="Proteomes" id="UP000025047"/>
    </source>
</evidence>
<name>A0A017HAG4_9RHOB</name>
<reference evidence="2 3" key="1">
    <citation type="submission" date="2013-03" db="EMBL/GenBank/DDBJ databases">
        <authorList>
            <person name="Fiebig A."/>
            <person name="Goeker M."/>
            <person name="Klenk H.-P.P."/>
        </authorList>
    </citation>
    <scope>NUCLEOTIDE SEQUENCE [LARGE SCALE GENOMIC DNA]</scope>
    <source>
        <strain evidence="2 3">DSM 17492</strain>
    </source>
</reference>
<dbReference type="Gene3D" id="3.10.400.10">
    <property type="entry name" value="Sulfate adenylyltransferase"/>
    <property type="match status" value="1"/>
</dbReference>
<accession>A0A017HAG4</accession>
<dbReference type="STRING" id="1122180.Lokhon_02421"/>
<dbReference type="HOGENOM" id="CLU_102450_2_0_5"/>
<evidence type="ECO:0000313" key="2">
    <source>
        <dbReference type="EMBL" id="EYD70779.1"/>
    </source>
</evidence>
<dbReference type="Pfam" id="PF04266">
    <property type="entry name" value="ASCH"/>
    <property type="match status" value="1"/>
</dbReference>
<organism evidence="2 3">
    <name type="scientific">Limimaricola hongkongensis DSM 17492</name>
    <dbReference type="NCBI Taxonomy" id="1122180"/>
    <lineage>
        <taxon>Bacteria</taxon>
        <taxon>Pseudomonadati</taxon>
        <taxon>Pseudomonadota</taxon>
        <taxon>Alphaproteobacteria</taxon>
        <taxon>Rhodobacterales</taxon>
        <taxon>Paracoccaceae</taxon>
        <taxon>Limimaricola</taxon>
    </lineage>
</organism>
<comment type="caution">
    <text evidence="2">The sequence shown here is derived from an EMBL/GenBank/DDBJ whole genome shotgun (WGS) entry which is preliminary data.</text>
</comment>
<dbReference type="PATRIC" id="fig|1122180.6.peg.2404"/>
<sequence>MVSLDDLKARYPDLESFRFGDGPQMCAELLALVRSGAKTATCGALRDFEAGEPMPKVGRRDVALNWDGSPALMIETIEVTQRRFCDVDADFALAEGENETLEGWQADHRRYFERNGGWSPEMMLVCERFRLVEDFA</sequence>
<dbReference type="OrthoDB" id="9807542at2"/>
<dbReference type="Proteomes" id="UP000025047">
    <property type="component" value="Unassembled WGS sequence"/>
</dbReference>